<keyword evidence="8" id="KW-1185">Reference proteome</keyword>
<dbReference type="PANTHER" id="PTHR46481:SF10">
    <property type="entry name" value="ZINC FINGER BED DOMAIN-CONTAINING PROTEIN 39"/>
    <property type="match status" value="1"/>
</dbReference>
<dbReference type="PANTHER" id="PTHR46481">
    <property type="entry name" value="ZINC FINGER BED DOMAIN-CONTAINING PROTEIN 4"/>
    <property type="match status" value="1"/>
</dbReference>
<sequence length="183" mass="20879">TVLDPRCKLDWYKTVGVSDAVIKGNKKSLALLWTKCYKQSSSVAMESENETRGFDLVADQMRHVNTDKYDELRAYLSFPVVDSTKVKDVLVWWKENETNFPELSRMARDYLAVSGTGVPIERAFSFGTDLLKPKTMSMTAETIRKRFCLKAWLKYKNADFKASKMRSIGKYMAGCNNVDDKSA</sequence>
<name>A0A8J2KS60_9HEXA</name>
<dbReference type="InterPro" id="IPR052035">
    <property type="entry name" value="ZnF_BED_domain_contain"/>
</dbReference>
<gene>
    <name evidence="7" type="ORF">AFUS01_LOCUS29008</name>
</gene>
<dbReference type="InterPro" id="IPR008906">
    <property type="entry name" value="HATC_C_dom"/>
</dbReference>
<dbReference type="EMBL" id="CAJVCH010422547">
    <property type="protein sequence ID" value="CAG7818507.1"/>
    <property type="molecule type" value="Genomic_DNA"/>
</dbReference>
<comment type="caution">
    <text evidence="7">The sequence shown here is derived from an EMBL/GenBank/DDBJ whole genome shotgun (WGS) entry which is preliminary data.</text>
</comment>
<evidence type="ECO:0000313" key="8">
    <source>
        <dbReference type="Proteomes" id="UP000708208"/>
    </source>
</evidence>
<evidence type="ECO:0000256" key="4">
    <source>
        <dbReference type="ARBA" id="ARBA00022833"/>
    </source>
</evidence>
<organism evidence="7 8">
    <name type="scientific">Allacma fusca</name>
    <dbReference type="NCBI Taxonomy" id="39272"/>
    <lineage>
        <taxon>Eukaryota</taxon>
        <taxon>Metazoa</taxon>
        <taxon>Ecdysozoa</taxon>
        <taxon>Arthropoda</taxon>
        <taxon>Hexapoda</taxon>
        <taxon>Collembola</taxon>
        <taxon>Symphypleona</taxon>
        <taxon>Sminthuridae</taxon>
        <taxon>Allacma</taxon>
    </lineage>
</organism>
<dbReference type="Proteomes" id="UP000708208">
    <property type="component" value="Unassembled WGS sequence"/>
</dbReference>
<comment type="subcellular location">
    <subcellularLocation>
        <location evidence="1">Nucleus</location>
    </subcellularLocation>
</comment>
<evidence type="ECO:0000259" key="6">
    <source>
        <dbReference type="Pfam" id="PF05699"/>
    </source>
</evidence>
<dbReference type="GO" id="GO:0046983">
    <property type="term" value="F:protein dimerization activity"/>
    <property type="evidence" value="ECO:0007669"/>
    <property type="project" value="InterPro"/>
</dbReference>
<dbReference type="GO" id="GO:0005634">
    <property type="term" value="C:nucleus"/>
    <property type="evidence" value="ECO:0007669"/>
    <property type="project" value="UniProtKB-SubCell"/>
</dbReference>
<evidence type="ECO:0000256" key="1">
    <source>
        <dbReference type="ARBA" id="ARBA00004123"/>
    </source>
</evidence>
<dbReference type="GO" id="GO:0008270">
    <property type="term" value="F:zinc ion binding"/>
    <property type="evidence" value="ECO:0007669"/>
    <property type="project" value="UniProtKB-KW"/>
</dbReference>
<feature type="domain" description="HAT C-terminal dimerisation" evidence="6">
    <location>
        <begin position="71"/>
        <end position="153"/>
    </location>
</feature>
<evidence type="ECO:0000313" key="7">
    <source>
        <dbReference type="EMBL" id="CAG7818507.1"/>
    </source>
</evidence>
<keyword evidence="5" id="KW-0539">Nucleus</keyword>
<protein>
    <recommendedName>
        <fullName evidence="6">HAT C-terminal dimerisation domain-containing protein</fullName>
    </recommendedName>
</protein>
<dbReference type="OrthoDB" id="1607513at2759"/>
<evidence type="ECO:0000256" key="5">
    <source>
        <dbReference type="ARBA" id="ARBA00023242"/>
    </source>
</evidence>
<keyword evidence="2" id="KW-0479">Metal-binding</keyword>
<accession>A0A8J2KS60</accession>
<proteinExistence type="predicted"/>
<evidence type="ECO:0000256" key="2">
    <source>
        <dbReference type="ARBA" id="ARBA00022723"/>
    </source>
</evidence>
<reference evidence="7" key="1">
    <citation type="submission" date="2021-06" db="EMBL/GenBank/DDBJ databases">
        <authorList>
            <person name="Hodson N. C."/>
            <person name="Mongue J. A."/>
            <person name="Jaron S. K."/>
        </authorList>
    </citation>
    <scope>NUCLEOTIDE SEQUENCE</scope>
</reference>
<keyword evidence="4" id="KW-0862">Zinc</keyword>
<feature type="non-terminal residue" evidence="7">
    <location>
        <position position="1"/>
    </location>
</feature>
<evidence type="ECO:0000256" key="3">
    <source>
        <dbReference type="ARBA" id="ARBA00022771"/>
    </source>
</evidence>
<keyword evidence="3" id="KW-0863">Zinc-finger</keyword>
<dbReference type="Pfam" id="PF05699">
    <property type="entry name" value="Dimer_Tnp_hAT"/>
    <property type="match status" value="1"/>
</dbReference>
<dbReference type="AlphaFoldDB" id="A0A8J2KS60"/>